<evidence type="ECO:0000256" key="2">
    <source>
        <dbReference type="PROSITE-ProRule" id="PRU00023"/>
    </source>
</evidence>
<dbReference type="Proteomes" id="UP000800039">
    <property type="component" value="Unassembled WGS sequence"/>
</dbReference>
<keyword evidence="1" id="KW-0677">Repeat</keyword>
<comment type="caution">
    <text evidence="5">The sequence shown here is derived from an EMBL/GenBank/DDBJ whole genome shotgun (WGS) entry which is preliminary data.</text>
</comment>
<feature type="compositionally biased region" description="Basic and acidic residues" evidence="3">
    <location>
        <begin position="877"/>
        <end position="891"/>
    </location>
</feature>
<dbReference type="PANTHER" id="PTHR10039:SF14">
    <property type="entry name" value="NACHT DOMAIN-CONTAINING PROTEIN"/>
    <property type="match status" value="1"/>
</dbReference>
<dbReference type="Pfam" id="PF12796">
    <property type="entry name" value="Ank_2"/>
    <property type="match status" value="1"/>
</dbReference>
<dbReference type="GeneID" id="63854972"/>
<feature type="compositionally biased region" description="Basic residues" evidence="3">
    <location>
        <begin position="906"/>
        <end position="918"/>
    </location>
</feature>
<evidence type="ECO:0000259" key="4">
    <source>
        <dbReference type="Pfam" id="PF24883"/>
    </source>
</evidence>
<keyword evidence="6" id="KW-1185">Reference proteome</keyword>
<feature type="compositionally biased region" description="Acidic residues" evidence="3">
    <location>
        <begin position="892"/>
        <end position="901"/>
    </location>
</feature>
<accession>A0A9P4GLM9</accession>
<organism evidence="5 6">
    <name type="scientific">Cucurbitaria berberidis CBS 394.84</name>
    <dbReference type="NCBI Taxonomy" id="1168544"/>
    <lineage>
        <taxon>Eukaryota</taxon>
        <taxon>Fungi</taxon>
        <taxon>Dikarya</taxon>
        <taxon>Ascomycota</taxon>
        <taxon>Pezizomycotina</taxon>
        <taxon>Dothideomycetes</taxon>
        <taxon>Pleosporomycetidae</taxon>
        <taxon>Pleosporales</taxon>
        <taxon>Pleosporineae</taxon>
        <taxon>Cucurbitariaceae</taxon>
        <taxon>Cucurbitaria</taxon>
    </lineage>
</organism>
<dbReference type="PROSITE" id="PS50297">
    <property type="entry name" value="ANK_REP_REGION"/>
    <property type="match status" value="2"/>
</dbReference>
<dbReference type="InterPro" id="IPR036770">
    <property type="entry name" value="Ankyrin_rpt-contain_sf"/>
</dbReference>
<dbReference type="PROSITE" id="PS50088">
    <property type="entry name" value="ANK_REPEAT"/>
    <property type="match status" value="2"/>
</dbReference>
<feature type="repeat" description="ANK" evidence="2">
    <location>
        <begin position="812"/>
        <end position="844"/>
    </location>
</feature>
<dbReference type="Gene3D" id="3.40.50.300">
    <property type="entry name" value="P-loop containing nucleotide triphosphate hydrolases"/>
    <property type="match status" value="1"/>
</dbReference>
<dbReference type="Gene3D" id="1.25.40.20">
    <property type="entry name" value="Ankyrin repeat-containing domain"/>
    <property type="match status" value="2"/>
</dbReference>
<reference evidence="5" key="1">
    <citation type="submission" date="2020-01" db="EMBL/GenBank/DDBJ databases">
        <authorList>
            <consortium name="DOE Joint Genome Institute"/>
            <person name="Haridas S."/>
            <person name="Albert R."/>
            <person name="Binder M."/>
            <person name="Bloem J."/>
            <person name="Labutti K."/>
            <person name="Salamov A."/>
            <person name="Andreopoulos B."/>
            <person name="Baker S.E."/>
            <person name="Barry K."/>
            <person name="Bills G."/>
            <person name="Bluhm B.H."/>
            <person name="Cannon C."/>
            <person name="Castanera R."/>
            <person name="Culley D.E."/>
            <person name="Daum C."/>
            <person name="Ezra D."/>
            <person name="Gonzalez J.B."/>
            <person name="Henrissat B."/>
            <person name="Kuo A."/>
            <person name="Liang C."/>
            <person name="Lipzen A."/>
            <person name="Lutzoni F."/>
            <person name="Magnuson J."/>
            <person name="Mondo S."/>
            <person name="Nolan M."/>
            <person name="Ohm R."/>
            <person name="Pangilinan J."/>
            <person name="Park H.-J."/>
            <person name="Ramirez L."/>
            <person name="Alfaro M."/>
            <person name="Sun H."/>
            <person name="Tritt A."/>
            <person name="Yoshinaga Y."/>
            <person name="Zwiers L.-H."/>
            <person name="Turgeon B.G."/>
            <person name="Goodwin S.B."/>
            <person name="Spatafora J.W."/>
            <person name="Crous P.W."/>
            <person name="Grigoriev I.V."/>
        </authorList>
    </citation>
    <scope>NUCLEOTIDE SEQUENCE</scope>
    <source>
        <strain evidence="5">CBS 394.84</strain>
    </source>
</reference>
<dbReference type="InterPro" id="IPR056884">
    <property type="entry name" value="NPHP3-like_N"/>
</dbReference>
<dbReference type="InterPro" id="IPR027417">
    <property type="entry name" value="P-loop_NTPase"/>
</dbReference>
<feature type="domain" description="Nephrocystin 3-like N-terminal" evidence="4">
    <location>
        <begin position="65"/>
        <end position="246"/>
    </location>
</feature>
<dbReference type="PRINTS" id="PR01415">
    <property type="entry name" value="ANKYRIN"/>
</dbReference>
<dbReference type="InterPro" id="IPR002110">
    <property type="entry name" value="Ankyrin_rpt"/>
</dbReference>
<feature type="region of interest" description="Disordered" evidence="3">
    <location>
        <begin position="875"/>
        <end position="918"/>
    </location>
</feature>
<feature type="repeat" description="ANK" evidence="2">
    <location>
        <begin position="766"/>
        <end position="798"/>
    </location>
</feature>
<dbReference type="OrthoDB" id="3685311at2759"/>
<gene>
    <name evidence="5" type="ORF">K460DRAFT_415160</name>
</gene>
<keyword evidence="2" id="KW-0040">ANK repeat</keyword>
<evidence type="ECO:0000256" key="1">
    <source>
        <dbReference type="ARBA" id="ARBA00022737"/>
    </source>
</evidence>
<dbReference type="Pfam" id="PF24883">
    <property type="entry name" value="NPHP3_N"/>
    <property type="match status" value="1"/>
</dbReference>
<protein>
    <submittedName>
        <fullName evidence="5">Ankyrin</fullName>
    </submittedName>
</protein>
<proteinExistence type="predicted"/>
<sequence length="918" mass="104253">MSTKPVLRNSLRLNSPYPVINTSAGDRDLSEHASIQHSLKILEPFDQSQYETLLKASRGGHTGQEWIRDVAAYKTWIEHEDHVPLQEIRHGLRLSVSGGPEVGKTSLALFIIDELKSFSARSDTNIQVLYFFCHLPDRNYNSASAILKGLFLQLVQQRPDLTTEFCDWLCAYDSRSKYLYNPTALWDMFRSALKGDDAGTTYCMIDGLHECDADSARTIEQLITRPFPFEGCLENEPRLKVMITSRSAIASSHFGKVELNEQNTGGSDTPNQKLTKINGYLRDLDTKRGTCLHTLDVIAAYRHPPTTALLQSYFNESYEDIEMRVQLCQPFIRTDRAQGLQFNTTDFWLRFSNPNRNAAQAIHKKLAQICLSVIDRKISQIDMEELERGTSMELPADVRYAVLFWADHVRLSQDATNGLLYCITATFSRNSTNLEKWWIIYLQEYFSISQQDTWRQHHTTVLHLVALFGLHRILQTAVISGRWPRLVNYLDMKDCLGMDPLSVAVSQKHAEIAELLVSNGTGVTFTHCVIAAGSNLQLARLVFRTYVETEHRRTPQGPQRIDIVDALQRAVVSGDERLVSCTIKFLQDVSPRSFPWNEIDSLMYVINSGQRHLLTPLLAITNLETTAEELIEFAAEEHEEVILADLMAMPKIRSIIEKQKLTLVKPLNLALTYKCPLMVDRLMSDRNVAYEDDHYRTPFQVATRFANHQTLCRFLQHPKFLFNRGSVEEGVALNVLLHKDKIDNELPLINLRQILERGARMRYQHFGITALHVAAELGRAPVMEVLLEKMSEKEIKADIDRQPSSRHGHDRDDKTALAIAAVKGHYEIVRLLLLRGADMDIKDRLGNTVTELAEAEGHAEIVQLLEKVKRRGVAAAREVRKGEADGASREDGLEEQNDTEEEKGGGRSRRKGKGKARQ</sequence>
<dbReference type="PANTHER" id="PTHR10039">
    <property type="entry name" value="AMELOGENIN"/>
    <property type="match status" value="1"/>
</dbReference>
<dbReference type="AlphaFoldDB" id="A0A9P4GLM9"/>
<dbReference type="EMBL" id="ML976615">
    <property type="protein sequence ID" value="KAF1848623.1"/>
    <property type="molecule type" value="Genomic_DNA"/>
</dbReference>
<evidence type="ECO:0000313" key="6">
    <source>
        <dbReference type="Proteomes" id="UP000800039"/>
    </source>
</evidence>
<dbReference type="RefSeq" id="XP_040791186.1">
    <property type="nucleotide sequence ID" value="XM_040937722.1"/>
</dbReference>
<dbReference type="SMART" id="SM00248">
    <property type="entry name" value="ANK"/>
    <property type="match status" value="5"/>
</dbReference>
<evidence type="ECO:0000256" key="3">
    <source>
        <dbReference type="SAM" id="MobiDB-lite"/>
    </source>
</evidence>
<name>A0A9P4GLM9_9PLEO</name>
<evidence type="ECO:0000313" key="5">
    <source>
        <dbReference type="EMBL" id="KAF1848623.1"/>
    </source>
</evidence>
<dbReference type="SUPFAM" id="SSF48403">
    <property type="entry name" value="Ankyrin repeat"/>
    <property type="match status" value="1"/>
</dbReference>